<dbReference type="GO" id="GO:0043737">
    <property type="term" value="F:deoxyribonuclease V activity"/>
    <property type="evidence" value="ECO:0007669"/>
    <property type="project" value="UniProtKB-UniRule"/>
</dbReference>
<dbReference type="EMBL" id="AMCZ02000016">
    <property type="protein sequence ID" value="EWC40775.1"/>
    <property type="molecule type" value="Genomic_DNA"/>
</dbReference>
<protein>
    <recommendedName>
        <fullName evidence="6">Endonuclease V</fullName>
        <ecNumber evidence="6">3.1.21.7</ecNumber>
    </recommendedName>
    <alternativeName>
        <fullName evidence="6">Deoxyinosine 3'endonuclease</fullName>
    </alternativeName>
    <alternativeName>
        <fullName evidence="6">Deoxyribonuclease V</fullName>
        <shortName evidence="6">DNase V</shortName>
    </alternativeName>
</protein>
<dbReference type="Proteomes" id="UP000026923">
    <property type="component" value="Unassembled WGS sequence"/>
</dbReference>
<dbReference type="PANTHER" id="PTHR28511:SF1">
    <property type="entry name" value="ENDONUCLEASE V"/>
    <property type="match status" value="1"/>
</dbReference>
<evidence type="ECO:0000256" key="3">
    <source>
        <dbReference type="ARBA" id="ARBA00022722"/>
    </source>
</evidence>
<feature type="site" description="Interaction with target DNA" evidence="6">
    <location>
        <position position="87"/>
    </location>
</feature>
<comment type="caution">
    <text evidence="7">The sequence shown here is derived from an EMBL/GenBank/DDBJ whole genome shotgun (WGS) entry which is preliminary data.</text>
</comment>
<dbReference type="HAMAP" id="MF_00801">
    <property type="entry name" value="Endonuclease_5"/>
    <property type="match status" value="1"/>
</dbReference>
<dbReference type="RefSeq" id="WP_003295358.1">
    <property type="nucleotide sequence ID" value="NZ_KK020676.1"/>
</dbReference>
<dbReference type="GO" id="GO:0003727">
    <property type="term" value="F:single-stranded RNA binding"/>
    <property type="evidence" value="ECO:0007669"/>
    <property type="project" value="TreeGrafter"/>
</dbReference>
<keyword evidence="3 6" id="KW-0540">Nuclease</keyword>
<dbReference type="GO" id="GO:0000287">
    <property type="term" value="F:magnesium ion binding"/>
    <property type="evidence" value="ECO:0007669"/>
    <property type="project" value="UniProtKB-UniRule"/>
</dbReference>
<dbReference type="HOGENOM" id="CLU_047631_1_1_6"/>
<dbReference type="Gene3D" id="3.30.2170.10">
    <property type="entry name" value="archaeoglobus fulgidus dsm 4304 superfamily"/>
    <property type="match status" value="1"/>
</dbReference>
<gene>
    <name evidence="6" type="primary">nfi</name>
    <name evidence="7" type="ORF">B597_013170</name>
</gene>
<comment type="catalytic activity">
    <reaction evidence="6">
        <text>Endonucleolytic cleavage at apurinic or apyrimidinic sites to products with a 5'-phosphate.</text>
        <dbReference type="EC" id="3.1.21.7"/>
    </reaction>
</comment>
<comment type="subcellular location">
    <subcellularLocation>
        <location evidence="1 6">Cytoplasm</location>
    </subcellularLocation>
</comment>
<keyword evidence="2 6" id="KW-0963">Cytoplasm</keyword>
<comment type="function">
    <text evidence="6">DNA repair enzyme involved in the repair of deaminated bases. Selectively cleaves double-stranded DNA at the second phosphodiester bond 3' to a deoxyinosine leaving behind the intact lesion on the nicked DNA.</text>
</comment>
<evidence type="ECO:0000256" key="5">
    <source>
        <dbReference type="ARBA" id="ARBA00022801"/>
    </source>
</evidence>
<keyword evidence="6" id="KW-0460">Magnesium</keyword>
<evidence type="ECO:0000256" key="2">
    <source>
        <dbReference type="ARBA" id="ARBA00022490"/>
    </source>
</evidence>
<comment type="similarity">
    <text evidence="6">Belongs to the endonuclease V family.</text>
</comment>
<dbReference type="eggNOG" id="COG1515">
    <property type="taxonomic scope" value="Bacteria"/>
</dbReference>
<dbReference type="GO" id="GO:0005737">
    <property type="term" value="C:cytoplasm"/>
    <property type="evidence" value="ECO:0007669"/>
    <property type="project" value="UniProtKB-SubCell"/>
</dbReference>
<feature type="binding site" evidence="6">
    <location>
        <position position="49"/>
    </location>
    <ligand>
        <name>Mg(2+)</name>
        <dbReference type="ChEBI" id="CHEBI:18420"/>
    </ligand>
</feature>
<evidence type="ECO:0000256" key="6">
    <source>
        <dbReference type="HAMAP-Rule" id="MF_00801"/>
    </source>
</evidence>
<evidence type="ECO:0000313" key="8">
    <source>
        <dbReference type="Proteomes" id="UP000026923"/>
    </source>
</evidence>
<dbReference type="AlphaFoldDB" id="A0A061JR17"/>
<dbReference type="Pfam" id="PF04493">
    <property type="entry name" value="Endonuclease_5"/>
    <property type="match status" value="1"/>
</dbReference>
<comment type="cofactor">
    <cofactor evidence="6">
        <name>Mg(2+)</name>
        <dbReference type="ChEBI" id="CHEBI:18420"/>
    </cofactor>
</comment>
<keyword evidence="6" id="KW-0227">DNA damage</keyword>
<dbReference type="GO" id="GO:0016891">
    <property type="term" value="F:RNA endonuclease activity producing 5'-phosphomonoesters, hydrolytic mechanism"/>
    <property type="evidence" value="ECO:0007669"/>
    <property type="project" value="TreeGrafter"/>
</dbReference>
<dbReference type="EC" id="3.1.21.7" evidence="6"/>
<dbReference type="OrthoDB" id="9790916at2"/>
<dbReference type="CDD" id="cd06559">
    <property type="entry name" value="Endonuclease_V"/>
    <property type="match status" value="1"/>
</dbReference>
<feature type="binding site" evidence="6">
    <location>
        <position position="117"/>
    </location>
    <ligand>
        <name>Mg(2+)</name>
        <dbReference type="ChEBI" id="CHEBI:18420"/>
    </ligand>
</feature>
<reference evidence="7 8" key="1">
    <citation type="journal article" date="2013" name="Genome Announc.">
        <title>Draft Genome of the Nitrogen-Fixing Bacterium Pseudomonas stutzeri Strain KOS6 Isolated from Industrial Hydrocarbon Sludge.</title>
        <authorList>
            <person name="Grigoryeva T.V."/>
            <person name="Laikov A.V."/>
            <person name="Naumova R.P."/>
            <person name="Manolov A.I."/>
            <person name="Larin A.K."/>
            <person name="Karpova I.Y."/>
            <person name="Semashko T.A."/>
            <person name="Alexeev D.G."/>
            <person name="Kostryukova E.S."/>
            <person name="Muller R."/>
            <person name="Govorun V.M."/>
        </authorList>
    </citation>
    <scope>NUCLEOTIDE SEQUENCE [LARGE SCALE GENOMIC DNA]</scope>
    <source>
        <strain evidence="7 8">KOS6</strain>
    </source>
</reference>
<keyword evidence="6" id="KW-0479">Metal-binding</keyword>
<evidence type="ECO:0000256" key="4">
    <source>
        <dbReference type="ARBA" id="ARBA00022759"/>
    </source>
</evidence>
<evidence type="ECO:0000256" key="1">
    <source>
        <dbReference type="ARBA" id="ARBA00004496"/>
    </source>
</evidence>
<keyword evidence="6" id="KW-0234">DNA repair</keyword>
<dbReference type="InterPro" id="IPR007581">
    <property type="entry name" value="Endonuclease-V"/>
</dbReference>
<keyword evidence="5 6" id="KW-0378">Hydrolase</keyword>
<keyword evidence="4 6" id="KW-0255">Endonuclease</keyword>
<dbReference type="GO" id="GO:0006281">
    <property type="term" value="P:DNA repair"/>
    <property type="evidence" value="ECO:0007669"/>
    <property type="project" value="UniProtKB-UniRule"/>
</dbReference>
<evidence type="ECO:0000313" key="7">
    <source>
        <dbReference type="EMBL" id="EWC40775.1"/>
    </source>
</evidence>
<dbReference type="NCBIfam" id="NF008629">
    <property type="entry name" value="PRK11617.1"/>
    <property type="match status" value="1"/>
</dbReference>
<accession>A0A061JR17</accession>
<proteinExistence type="inferred from homology"/>
<name>A0A061JR17_STUST</name>
<dbReference type="PANTHER" id="PTHR28511">
    <property type="entry name" value="ENDONUCLEASE V"/>
    <property type="match status" value="1"/>
</dbReference>
<organism evidence="7 8">
    <name type="scientific">Stutzerimonas stutzeri KOS6</name>
    <dbReference type="NCBI Taxonomy" id="1218352"/>
    <lineage>
        <taxon>Bacteria</taxon>
        <taxon>Pseudomonadati</taxon>
        <taxon>Pseudomonadota</taxon>
        <taxon>Gammaproteobacteria</taxon>
        <taxon>Pseudomonadales</taxon>
        <taxon>Pseudomonadaceae</taxon>
        <taxon>Stutzerimonas</taxon>
    </lineage>
</organism>
<sequence>MSETSQYPANPFGDWDGSPAAARAMQQTLASQVRVGDDFAPLRLIAGVDVGFEEGGSITRAAAVLLDAETLELVGSSLARIPTNMPYVPGLLSFRELPAVLQALAELPAMPDLIFADGHGIAHPRRLGIAAHLGVVTGLPTIGVAKKLLTGEHDELDPARGAQVALRDRKTGEVIGCVLRSKDRVRPLIVSPGNRVSIATAPLLVMRYVTRYRLPEPTRLADRLASRRQEKAVARRLLGHTD</sequence>